<name>A0A1E2UPZ4_9GAMM</name>
<dbReference type="EMBL" id="LVJZ01000003">
    <property type="protein sequence ID" value="ODB96797.1"/>
    <property type="molecule type" value="Genomic_DNA"/>
</dbReference>
<keyword evidence="2" id="KW-1185">Reference proteome</keyword>
<proteinExistence type="predicted"/>
<reference evidence="1 2" key="1">
    <citation type="submission" date="2016-03" db="EMBL/GenBank/DDBJ databases">
        <title>Chemosynthetic sulphur-oxidizing symbionts of marine invertebrate animals are capable of nitrogen fixation.</title>
        <authorList>
            <person name="Petersen J.M."/>
            <person name="Kemper A."/>
            <person name="Gruber-Vodicka H."/>
            <person name="Cardini U."/>
            <person name="Geest Mvander."/>
            <person name="Kleiner M."/>
            <person name="Bulgheresi S."/>
            <person name="Fussmann M."/>
            <person name="Herbold C."/>
            <person name="Seah B.K.B."/>
            <person name="Antony C.Paul."/>
            <person name="Liu D."/>
            <person name="Belitz A."/>
            <person name="Weber M."/>
        </authorList>
    </citation>
    <scope>NUCLEOTIDE SEQUENCE [LARGE SCALE GENOMIC DNA]</scope>
    <source>
        <strain evidence="1">G_D</strain>
    </source>
</reference>
<dbReference type="STRING" id="1818881.A3196_08535"/>
<comment type="caution">
    <text evidence="1">The sequence shown here is derived from an EMBL/GenBank/DDBJ whole genome shotgun (WGS) entry which is preliminary data.</text>
</comment>
<accession>A0A1E2UPZ4</accession>
<evidence type="ECO:0000313" key="1">
    <source>
        <dbReference type="EMBL" id="ODB96797.1"/>
    </source>
</evidence>
<gene>
    <name evidence="1" type="ORF">A3196_08535</name>
</gene>
<organism evidence="1 2">
    <name type="scientific">Candidatus Thiodiazotropha endoloripes</name>
    <dbReference type="NCBI Taxonomy" id="1818881"/>
    <lineage>
        <taxon>Bacteria</taxon>
        <taxon>Pseudomonadati</taxon>
        <taxon>Pseudomonadota</taxon>
        <taxon>Gammaproteobacteria</taxon>
        <taxon>Chromatiales</taxon>
        <taxon>Sedimenticolaceae</taxon>
        <taxon>Candidatus Thiodiazotropha</taxon>
    </lineage>
</organism>
<dbReference type="AlphaFoldDB" id="A0A1E2UPZ4"/>
<sequence length="81" mass="9429">MVYRIYLFPKASQDPIVQMSLDLIAITGGFRTIDFNQFWLDSQTILQTPRIWLMKLIEYKLGRAGGIPCFMSRRFGIKIAK</sequence>
<protein>
    <submittedName>
        <fullName evidence="1">Uncharacterized protein</fullName>
    </submittedName>
</protein>
<evidence type="ECO:0000313" key="2">
    <source>
        <dbReference type="Proteomes" id="UP000094849"/>
    </source>
</evidence>
<dbReference type="Proteomes" id="UP000094849">
    <property type="component" value="Unassembled WGS sequence"/>
</dbReference>